<dbReference type="CDD" id="cd00093">
    <property type="entry name" value="HTH_XRE"/>
    <property type="match status" value="1"/>
</dbReference>
<evidence type="ECO:0000313" key="5">
    <source>
        <dbReference type="EMBL" id="MDE5412578.1"/>
    </source>
</evidence>
<dbReference type="SMART" id="SM00530">
    <property type="entry name" value="HTH_XRE"/>
    <property type="match status" value="1"/>
</dbReference>
<sequence length="186" mass="21308">MSKVNLNQIIGKRLKQIRAERGLSLDKLAQLTEVSKPMLGQIERGESNPTVSTLWKIANGLKVPFTTFIEEEKPFIQKVNRREIEPLIEEKGVVQVYPLFPKEYQKPFEIFSLILQPGCNHQSDPHAYGVEEYIFIEKGTMELKIAEETFTVGEGEGIRFSAHYKHNYANKGEEDAIATMIIYYSL</sequence>
<evidence type="ECO:0000259" key="4">
    <source>
        <dbReference type="PROSITE" id="PS50943"/>
    </source>
</evidence>
<keyword evidence="1" id="KW-0805">Transcription regulation</keyword>
<accession>A0ABT5VAT0</accession>
<comment type="caution">
    <text evidence="5">The sequence shown here is derived from an EMBL/GenBank/DDBJ whole genome shotgun (WGS) entry which is preliminary data.</text>
</comment>
<dbReference type="Proteomes" id="UP001148125">
    <property type="component" value="Unassembled WGS sequence"/>
</dbReference>
<dbReference type="CDD" id="cd02209">
    <property type="entry name" value="cupin_XRE_C"/>
    <property type="match status" value="1"/>
</dbReference>
<feature type="domain" description="HTH cro/C1-type" evidence="4">
    <location>
        <begin position="14"/>
        <end position="68"/>
    </location>
</feature>
<dbReference type="InterPro" id="IPR010982">
    <property type="entry name" value="Lambda_DNA-bd_dom_sf"/>
</dbReference>
<dbReference type="RefSeq" id="WP_275117208.1">
    <property type="nucleotide sequence ID" value="NZ_JAOTPO010000002.1"/>
</dbReference>
<dbReference type="SUPFAM" id="SSF51182">
    <property type="entry name" value="RmlC-like cupins"/>
    <property type="match status" value="1"/>
</dbReference>
<evidence type="ECO:0000256" key="2">
    <source>
        <dbReference type="ARBA" id="ARBA00023125"/>
    </source>
</evidence>
<dbReference type="InterPro" id="IPR001387">
    <property type="entry name" value="Cro/C1-type_HTH"/>
</dbReference>
<dbReference type="Gene3D" id="1.10.260.40">
    <property type="entry name" value="lambda repressor-like DNA-binding domains"/>
    <property type="match status" value="1"/>
</dbReference>
<evidence type="ECO:0000256" key="1">
    <source>
        <dbReference type="ARBA" id="ARBA00023015"/>
    </source>
</evidence>
<dbReference type="InterPro" id="IPR011051">
    <property type="entry name" value="RmlC_Cupin_sf"/>
</dbReference>
<protein>
    <submittedName>
        <fullName evidence="5">XRE family transcriptional regulator</fullName>
    </submittedName>
</protein>
<proteinExistence type="predicted"/>
<dbReference type="InterPro" id="IPR050807">
    <property type="entry name" value="TransReg_Diox_bact_type"/>
</dbReference>
<dbReference type="Pfam" id="PF07883">
    <property type="entry name" value="Cupin_2"/>
    <property type="match status" value="1"/>
</dbReference>
<name>A0ABT5VAT0_9BACI</name>
<dbReference type="InterPro" id="IPR014710">
    <property type="entry name" value="RmlC-like_jellyroll"/>
</dbReference>
<organism evidence="5 6">
    <name type="scientific">Alkalihalobacterium chitinilyticum</name>
    <dbReference type="NCBI Taxonomy" id="2980103"/>
    <lineage>
        <taxon>Bacteria</taxon>
        <taxon>Bacillati</taxon>
        <taxon>Bacillota</taxon>
        <taxon>Bacilli</taxon>
        <taxon>Bacillales</taxon>
        <taxon>Bacillaceae</taxon>
        <taxon>Alkalihalobacterium</taxon>
    </lineage>
</organism>
<dbReference type="PROSITE" id="PS50943">
    <property type="entry name" value="HTH_CROC1"/>
    <property type="match status" value="1"/>
</dbReference>
<evidence type="ECO:0000313" key="6">
    <source>
        <dbReference type="Proteomes" id="UP001148125"/>
    </source>
</evidence>
<reference evidence="5" key="1">
    <citation type="submission" date="2024-05" db="EMBL/GenBank/DDBJ databases">
        <title>Alkalihalobacillus sp. strain MEB203 novel alkaliphilic bacterium from Lonar Lake, India.</title>
        <authorList>
            <person name="Joshi A."/>
            <person name="Thite S."/>
            <person name="Mengade P."/>
        </authorList>
    </citation>
    <scope>NUCLEOTIDE SEQUENCE</scope>
    <source>
        <strain evidence="5">MEB 203</strain>
    </source>
</reference>
<dbReference type="InterPro" id="IPR013096">
    <property type="entry name" value="Cupin_2"/>
</dbReference>
<gene>
    <name evidence="5" type="ORF">N7Z68_04210</name>
</gene>
<dbReference type="Gene3D" id="2.60.120.10">
    <property type="entry name" value="Jelly Rolls"/>
    <property type="match status" value="1"/>
</dbReference>
<evidence type="ECO:0000256" key="3">
    <source>
        <dbReference type="ARBA" id="ARBA00023163"/>
    </source>
</evidence>
<dbReference type="Pfam" id="PF01381">
    <property type="entry name" value="HTH_3"/>
    <property type="match status" value="1"/>
</dbReference>
<dbReference type="EMBL" id="JAOTPO010000002">
    <property type="protein sequence ID" value="MDE5412578.1"/>
    <property type="molecule type" value="Genomic_DNA"/>
</dbReference>
<keyword evidence="2" id="KW-0238">DNA-binding</keyword>
<dbReference type="PANTHER" id="PTHR46797:SF23">
    <property type="entry name" value="HTH-TYPE TRANSCRIPTIONAL REGULATOR SUTR"/>
    <property type="match status" value="1"/>
</dbReference>
<dbReference type="SUPFAM" id="SSF47413">
    <property type="entry name" value="lambda repressor-like DNA-binding domains"/>
    <property type="match status" value="1"/>
</dbReference>
<keyword evidence="6" id="KW-1185">Reference proteome</keyword>
<dbReference type="PANTHER" id="PTHR46797">
    <property type="entry name" value="HTH-TYPE TRANSCRIPTIONAL REGULATOR"/>
    <property type="match status" value="1"/>
</dbReference>
<keyword evidence="3" id="KW-0804">Transcription</keyword>